<name>X1U6S3_9ZZZZ</name>
<reference evidence="1" key="1">
    <citation type="journal article" date="2014" name="Front. Microbiol.">
        <title>High frequency of phylogenetically diverse reductive dehalogenase-homologous genes in deep subseafloor sedimentary metagenomes.</title>
        <authorList>
            <person name="Kawai M."/>
            <person name="Futagami T."/>
            <person name="Toyoda A."/>
            <person name="Takaki Y."/>
            <person name="Nishi S."/>
            <person name="Hori S."/>
            <person name="Arai W."/>
            <person name="Tsubouchi T."/>
            <person name="Morono Y."/>
            <person name="Uchiyama I."/>
            <person name="Ito T."/>
            <person name="Fujiyama A."/>
            <person name="Inagaki F."/>
            <person name="Takami H."/>
        </authorList>
    </citation>
    <scope>NUCLEOTIDE SEQUENCE</scope>
    <source>
        <strain evidence="1">Expedition CK06-06</strain>
    </source>
</reference>
<comment type="caution">
    <text evidence="1">The sequence shown here is derived from an EMBL/GenBank/DDBJ whole genome shotgun (WGS) entry which is preliminary data.</text>
</comment>
<sequence length="71" mass="7751">MELALAGQAGHQYLENGELSTLFALFVTTGLSCPIENILNTGSIHLTPLSLLRMFGNGGFRELLHAIPRRK</sequence>
<gene>
    <name evidence="1" type="ORF">S12H4_39319</name>
</gene>
<organism evidence="1">
    <name type="scientific">marine sediment metagenome</name>
    <dbReference type="NCBI Taxonomy" id="412755"/>
    <lineage>
        <taxon>unclassified sequences</taxon>
        <taxon>metagenomes</taxon>
        <taxon>ecological metagenomes</taxon>
    </lineage>
</organism>
<accession>X1U6S3</accession>
<protein>
    <submittedName>
        <fullName evidence="1">Uncharacterized protein</fullName>
    </submittedName>
</protein>
<proteinExistence type="predicted"/>
<dbReference type="AlphaFoldDB" id="X1U6S3"/>
<dbReference type="EMBL" id="BARW01023752">
    <property type="protein sequence ID" value="GAI99331.1"/>
    <property type="molecule type" value="Genomic_DNA"/>
</dbReference>
<evidence type="ECO:0000313" key="1">
    <source>
        <dbReference type="EMBL" id="GAI99331.1"/>
    </source>
</evidence>